<evidence type="ECO:0000256" key="3">
    <source>
        <dbReference type="ARBA" id="ARBA00022723"/>
    </source>
</evidence>
<evidence type="ECO:0000256" key="8">
    <source>
        <dbReference type="ARBA" id="ARBA00022842"/>
    </source>
</evidence>
<dbReference type="Proteomes" id="UP000502260">
    <property type="component" value="Chromosome"/>
</dbReference>
<dbReference type="NCBIfam" id="TIGR01251">
    <property type="entry name" value="ribP_PPkin"/>
    <property type="match status" value="1"/>
</dbReference>
<dbReference type="GO" id="GO:0005524">
    <property type="term" value="F:ATP binding"/>
    <property type="evidence" value="ECO:0007669"/>
    <property type="project" value="UniProtKB-KW"/>
</dbReference>
<comment type="function">
    <text evidence="10 12">Involved in the biosynthesis of the central metabolite phospho-alpha-D-ribosyl-1-pyrophosphate (PRPP) via the transfer of pyrophosphoryl group from ATP to 1-hydroxyl of ribose-5-phosphate (Rib-5-P).</text>
</comment>
<keyword evidence="3 12" id="KW-0479">Metal-binding</keyword>
<feature type="binding site" evidence="12">
    <location>
        <begin position="39"/>
        <end position="41"/>
    </location>
    <ligand>
        <name>ATP</name>
        <dbReference type="ChEBI" id="CHEBI:30616"/>
    </ligand>
</feature>
<evidence type="ECO:0000256" key="10">
    <source>
        <dbReference type="ARBA" id="ARBA00054914"/>
    </source>
</evidence>
<feature type="binding site" evidence="12">
    <location>
        <position position="197"/>
    </location>
    <ligand>
        <name>D-ribose 5-phosphate</name>
        <dbReference type="ChEBI" id="CHEBI:78346"/>
    </ligand>
</feature>
<feature type="binding site" evidence="12">
    <location>
        <position position="133"/>
    </location>
    <ligand>
        <name>Mg(2+)</name>
        <dbReference type="ChEBI" id="CHEBI:18420"/>
    </ligand>
</feature>
<organism evidence="14 15">
    <name type="scientific">Sulfurimicrobium lacus</name>
    <dbReference type="NCBI Taxonomy" id="2715678"/>
    <lineage>
        <taxon>Bacteria</taxon>
        <taxon>Pseudomonadati</taxon>
        <taxon>Pseudomonadota</taxon>
        <taxon>Betaproteobacteria</taxon>
        <taxon>Nitrosomonadales</taxon>
        <taxon>Sulfuricellaceae</taxon>
        <taxon>Sulfurimicrobium</taxon>
    </lineage>
</organism>
<dbReference type="InterPro" id="IPR029057">
    <property type="entry name" value="PRTase-like"/>
</dbReference>
<feature type="domain" description="Ribose-phosphate pyrophosphokinase N-terminal" evidence="13">
    <location>
        <begin position="6"/>
        <end position="123"/>
    </location>
</feature>
<evidence type="ECO:0000313" key="14">
    <source>
        <dbReference type="EMBL" id="BCB28527.1"/>
    </source>
</evidence>
<dbReference type="GO" id="GO:0004749">
    <property type="term" value="F:ribose phosphate diphosphokinase activity"/>
    <property type="evidence" value="ECO:0007669"/>
    <property type="project" value="UniProtKB-UniRule"/>
</dbReference>
<sequence length="316" mass="34638">MAYGSMMVFTGNANPRLAEEVVKHLNLPLGRAVVGRFSDGEVMVELMEHVRGKDVFVLQSTCMPTNDTLMEVMVMVDALKRASAGRITAAIPYFGYARQDRRPRSARVSITAKVVANMLQSAGVDRLLTMDLHSDQIQGFFDIPVDNIYASPILLGDVWKHDHKNLIVVSPDVGGVVRARALAKRLESDLAIIDKRRPKPNVAKVMNIIGDVSGRTCVLMDDLVDTANTLCEAAAALKDHGAVRVVAYCTHPVLSGSAVERVMNSHLDELVVTDTIPLREEAKACGRIRQLSVAELLAETMRRISNEDSVSSLFME</sequence>
<comment type="subunit">
    <text evidence="12">Homohexamer.</text>
</comment>
<comment type="subcellular location">
    <subcellularLocation>
        <location evidence="12">Cytoplasm</location>
    </subcellularLocation>
</comment>
<dbReference type="GO" id="GO:0006164">
    <property type="term" value="P:purine nucleotide biosynthetic process"/>
    <property type="evidence" value="ECO:0007669"/>
    <property type="project" value="TreeGrafter"/>
</dbReference>
<dbReference type="NCBIfam" id="NF002320">
    <property type="entry name" value="PRK01259.1"/>
    <property type="match status" value="1"/>
</dbReference>
<dbReference type="Gene3D" id="3.40.50.2020">
    <property type="match status" value="2"/>
</dbReference>
<feature type="binding site" evidence="12">
    <location>
        <begin position="98"/>
        <end position="99"/>
    </location>
    <ligand>
        <name>ATP</name>
        <dbReference type="ChEBI" id="CHEBI:30616"/>
    </ligand>
</feature>
<feature type="binding site" evidence="12">
    <location>
        <begin position="225"/>
        <end position="229"/>
    </location>
    <ligand>
        <name>D-ribose 5-phosphate</name>
        <dbReference type="ChEBI" id="CHEBI:78346"/>
    </ligand>
</feature>
<comment type="similarity">
    <text evidence="11 12">Belongs to the ribose-phosphate pyrophosphokinase family. Class I subfamily.</text>
</comment>
<evidence type="ECO:0000256" key="9">
    <source>
        <dbReference type="ARBA" id="ARBA00049535"/>
    </source>
</evidence>
<dbReference type="HAMAP" id="MF_00583_B">
    <property type="entry name" value="RibP_PPkinase_B"/>
    <property type="match status" value="1"/>
</dbReference>
<dbReference type="GO" id="GO:0009156">
    <property type="term" value="P:ribonucleoside monophosphate biosynthetic process"/>
    <property type="evidence" value="ECO:0007669"/>
    <property type="project" value="InterPro"/>
</dbReference>
<feature type="binding site" evidence="12">
    <location>
        <position position="221"/>
    </location>
    <ligand>
        <name>D-ribose 5-phosphate</name>
        <dbReference type="ChEBI" id="CHEBI:78346"/>
    </ligand>
</feature>
<evidence type="ECO:0000256" key="2">
    <source>
        <dbReference type="ARBA" id="ARBA00022679"/>
    </source>
</evidence>
<keyword evidence="12" id="KW-0963">Cytoplasm</keyword>
<dbReference type="EMBL" id="AP022853">
    <property type="protein sequence ID" value="BCB28527.1"/>
    <property type="molecule type" value="Genomic_DNA"/>
</dbReference>
<dbReference type="InterPro" id="IPR000842">
    <property type="entry name" value="PRib_PP_synth_CS"/>
</dbReference>
<evidence type="ECO:0000259" key="13">
    <source>
        <dbReference type="Pfam" id="PF13793"/>
    </source>
</evidence>
<dbReference type="PANTHER" id="PTHR10210:SF41">
    <property type="entry name" value="RIBOSE-PHOSPHATE PYROPHOSPHOKINASE 1, CHLOROPLASTIC"/>
    <property type="match status" value="1"/>
</dbReference>
<keyword evidence="6 12" id="KW-0418">Kinase</keyword>
<dbReference type="GO" id="GO:0016301">
    <property type="term" value="F:kinase activity"/>
    <property type="evidence" value="ECO:0007669"/>
    <property type="project" value="UniProtKB-KW"/>
</dbReference>
<dbReference type="GO" id="GO:0000287">
    <property type="term" value="F:magnesium ion binding"/>
    <property type="evidence" value="ECO:0007669"/>
    <property type="project" value="UniProtKB-UniRule"/>
</dbReference>
<keyword evidence="15" id="KW-1185">Reference proteome</keyword>
<dbReference type="InterPro" id="IPR029099">
    <property type="entry name" value="Pribosyltran_N"/>
</dbReference>
<evidence type="ECO:0000256" key="1">
    <source>
        <dbReference type="ARBA" id="ARBA00004996"/>
    </source>
</evidence>
<dbReference type="PROSITE" id="PS00114">
    <property type="entry name" value="PRPP_SYNTHASE"/>
    <property type="match status" value="1"/>
</dbReference>
<dbReference type="FunFam" id="3.40.50.2020:FF:000001">
    <property type="entry name" value="Ribose-phosphate pyrophosphokinase"/>
    <property type="match status" value="1"/>
</dbReference>
<evidence type="ECO:0000256" key="6">
    <source>
        <dbReference type="ARBA" id="ARBA00022777"/>
    </source>
</evidence>
<dbReference type="GO" id="GO:0006015">
    <property type="term" value="P:5-phosphoribose 1-diphosphate biosynthetic process"/>
    <property type="evidence" value="ECO:0007669"/>
    <property type="project" value="UniProtKB-UniRule"/>
</dbReference>
<keyword evidence="5 12" id="KW-0547">Nucleotide-binding</keyword>
<dbReference type="InterPro" id="IPR005946">
    <property type="entry name" value="Rib-P_diPkinase"/>
</dbReference>
<accession>A0A6F8VHE9</accession>
<evidence type="ECO:0000256" key="7">
    <source>
        <dbReference type="ARBA" id="ARBA00022840"/>
    </source>
</evidence>
<dbReference type="PANTHER" id="PTHR10210">
    <property type="entry name" value="RIBOSE-PHOSPHATE DIPHOSPHOKINASE FAMILY MEMBER"/>
    <property type="match status" value="1"/>
</dbReference>
<dbReference type="SMART" id="SM01400">
    <property type="entry name" value="Pribosyltran_N"/>
    <property type="match status" value="1"/>
</dbReference>
<dbReference type="GO" id="GO:0005737">
    <property type="term" value="C:cytoplasm"/>
    <property type="evidence" value="ECO:0007669"/>
    <property type="project" value="UniProtKB-SubCell"/>
</dbReference>
<dbReference type="RefSeq" id="WP_173068086.1">
    <property type="nucleotide sequence ID" value="NZ_AP022853.1"/>
</dbReference>
<gene>
    <name evidence="12 14" type="primary">prs</name>
    <name evidence="14" type="ORF">SKTS_34130</name>
</gene>
<keyword evidence="4 12" id="KW-0545">Nucleotide biosynthesis</keyword>
<dbReference type="KEGG" id="slac:SKTS_34130"/>
<comment type="catalytic activity">
    <reaction evidence="9 12">
        <text>D-ribose 5-phosphate + ATP = 5-phospho-alpha-D-ribose 1-diphosphate + AMP + H(+)</text>
        <dbReference type="Rhea" id="RHEA:15609"/>
        <dbReference type="ChEBI" id="CHEBI:15378"/>
        <dbReference type="ChEBI" id="CHEBI:30616"/>
        <dbReference type="ChEBI" id="CHEBI:58017"/>
        <dbReference type="ChEBI" id="CHEBI:78346"/>
        <dbReference type="ChEBI" id="CHEBI:456215"/>
        <dbReference type="EC" id="2.7.6.1"/>
    </reaction>
</comment>
<evidence type="ECO:0000256" key="5">
    <source>
        <dbReference type="ARBA" id="ARBA00022741"/>
    </source>
</evidence>
<keyword evidence="7 12" id="KW-0067">ATP-binding</keyword>
<evidence type="ECO:0000256" key="4">
    <source>
        <dbReference type="ARBA" id="ARBA00022727"/>
    </source>
</evidence>
<feature type="binding site" evidence="12">
    <location>
        <position position="172"/>
    </location>
    <ligand>
        <name>Mg(2+)</name>
        <dbReference type="ChEBI" id="CHEBI:18420"/>
    </ligand>
</feature>
<dbReference type="SUPFAM" id="SSF53271">
    <property type="entry name" value="PRTase-like"/>
    <property type="match status" value="1"/>
</dbReference>
<protein>
    <recommendedName>
        <fullName evidence="12">Ribose-phosphate pyrophosphokinase</fullName>
        <shortName evidence="12">RPPK</shortName>
        <ecNumber evidence="12">2.7.6.1</ecNumber>
    </recommendedName>
    <alternativeName>
        <fullName evidence="12">5-phospho-D-ribosyl alpha-1-diphosphate synthase</fullName>
    </alternativeName>
    <alternativeName>
        <fullName evidence="12">Phosphoribosyl diphosphate synthase</fullName>
    </alternativeName>
    <alternativeName>
        <fullName evidence="12">Phosphoribosyl pyrophosphate synthase</fullName>
        <shortName evidence="12">P-Rib-PP synthase</shortName>
        <shortName evidence="12">PRPP synthase</shortName>
        <shortName evidence="12">PRPPase</shortName>
    </alternativeName>
</protein>
<name>A0A6F8VHE9_9PROT</name>
<evidence type="ECO:0000256" key="11">
    <source>
        <dbReference type="ARBA" id="ARBA00061444"/>
    </source>
</evidence>
<dbReference type="InterPro" id="IPR000836">
    <property type="entry name" value="PRTase_dom"/>
</dbReference>
<keyword evidence="8 12" id="KW-0460">Magnesium</keyword>
<comment type="cofactor">
    <cofactor evidence="12">
        <name>Mg(2+)</name>
        <dbReference type="ChEBI" id="CHEBI:18420"/>
    </cofactor>
    <text evidence="12">Binds 2 Mg(2+) ions per subunit.</text>
</comment>
<dbReference type="CDD" id="cd06223">
    <property type="entry name" value="PRTases_typeI"/>
    <property type="match status" value="1"/>
</dbReference>
<evidence type="ECO:0000256" key="12">
    <source>
        <dbReference type="HAMAP-Rule" id="MF_00583"/>
    </source>
</evidence>
<dbReference type="UniPathway" id="UPA00087">
    <property type="reaction ID" value="UER00172"/>
</dbReference>
<dbReference type="GO" id="GO:0002189">
    <property type="term" value="C:ribose phosphate diphosphokinase complex"/>
    <property type="evidence" value="ECO:0007669"/>
    <property type="project" value="TreeGrafter"/>
</dbReference>
<dbReference type="NCBIfam" id="NF003428">
    <property type="entry name" value="PRK04923.1"/>
    <property type="match status" value="1"/>
</dbReference>
<dbReference type="EC" id="2.7.6.1" evidence="12"/>
<dbReference type="Pfam" id="PF14572">
    <property type="entry name" value="Pribosyl_synth"/>
    <property type="match status" value="1"/>
</dbReference>
<feature type="active site" evidence="12">
    <location>
        <position position="195"/>
    </location>
</feature>
<evidence type="ECO:0000313" key="15">
    <source>
        <dbReference type="Proteomes" id="UP000502260"/>
    </source>
</evidence>
<keyword evidence="2 12" id="KW-0808">Transferase</keyword>
<dbReference type="InterPro" id="IPR037515">
    <property type="entry name" value="Rib-P_diPkinase_bac"/>
</dbReference>
<dbReference type="Pfam" id="PF13793">
    <property type="entry name" value="Pribosyltran_N"/>
    <property type="match status" value="1"/>
</dbReference>
<dbReference type="AlphaFoldDB" id="A0A6F8VHE9"/>
<proteinExistence type="inferred from homology"/>
<comment type="pathway">
    <text evidence="1 12">Metabolic intermediate biosynthesis; 5-phospho-alpha-D-ribose 1-diphosphate biosynthesis; 5-phospho-alpha-D-ribose 1-diphosphate from D-ribose 5-phosphate (route I): step 1/1.</text>
</comment>
<reference evidence="15" key="1">
    <citation type="submission" date="2020-03" db="EMBL/GenBank/DDBJ databases">
        <title>Complete genome sequence of sulfur-oxidizing bacterium skT11.</title>
        <authorList>
            <person name="Kanda M."/>
            <person name="Kojima H."/>
            <person name="Fukui M."/>
        </authorList>
    </citation>
    <scope>NUCLEOTIDE SEQUENCE [LARGE SCALE GENOMIC DNA]</scope>
    <source>
        <strain evidence="15">skT11</strain>
    </source>
</reference>